<keyword evidence="2" id="KW-0408">Iron</keyword>
<dbReference type="SUPFAM" id="SSF51197">
    <property type="entry name" value="Clavaminate synthase-like"/>
    <property type="match status" value="1"/>
</dbReference>
<dbReference type="EMBL" id="AWUE01016554">
    <property type="protein sequence ID" value="OMO90433.1"/>
    <property type="molecule type" value="Genomic_DNA"/>
</dbReference>
<evidence type="ECO:0000256" key="2">
    <source>
        <dbReference type="ARBA" id="ARBA00023004"/>
    </source>
</evidence>
<dbReference type="Gene3D" id="2.60.120.330">
    <property type="entry name" value="B-lactam Antibiotic, Isopenicillin N Synthase, Chain"/>
    <property type="match status" value="1"/>
</dbReference>
<dbReference type="InterPro" id="IPR026992">
    <property type="entry name" value="DIOX_N"/>
</dbReference>
<dbReference type="Pfam" id="PF14226">
    <property type="entry name" value="DIOX_N"/>
    <property type="match status" value="1"/>
</dbReference>
<feature type="region of interest" description="Disordered" evidence="3">
    <location>
        <begin position="1"/>
        <end position="21"/>
    </location>
</feature>
<evidence type="ECO:0000256" key="1">
    <source>
        <dbReference type="ARBA" id="ARBA00022723"/>
    </source>
</evidence>
<proteinExistence type="predicted"/>
<dbReference type="GO" id="GO:0046872">
    <property type="term" value="F:metal ion binding"/>
    <property type="evidence" value="ECO:0007669"/>
    <property type="project" value="UniProtKB-KW"/>
</dbReference>
<dbReference type="AlphaFoldDB" id="A0A1R3J6H3"/>
<gene>
    <name evidence="5" type="ORF">COLO4_19187</name>
</gene>
<organism evidence="5 6">
    <name type="scientific">Corchorus olitorius</name>
    <dbReference type="NCBI Taxonomy" id="93759"/>
    <lineage>
        <taxon>Eukaryota</taxon>
        <taxon>Viridiplantae</taxon>
        <taxon>Streptophyta</taxon>
        <taxon>Embryophyta</taxon>
        <taxon>Tracheophyta</taxon>
        <taxon>Spermatophyta</taxon>
        <taxon>Magnoliopsida</taxon>
        <taxon>eudicotyledons</taxon>
        <taxon>Gunneridae</taxon>
        <taxon>Pentapetalae</taxon>
        <taxon>rosids</taxon>
        <taxon>malvids</taxon>
        <taxon>Malvales</taxon>
        <taxon>Malvaceae</taxon>
        <taxon>Grewioideae</taxon>
        <taxon>Apeibeae</taxon>
        <taxon>Corchorus</taxon>
    </lineage>
</organism>
<evidence type="ECO:0000313" key="6">
    <source>
        <dbReference type="Proteomes" id="UP000187203"/>
    </source>
</evidence>
<name>A0A1R3J6H3_9ROSI</name>
<accession>A0A1R3J6H3</accession>
<evidence type="ECO:0000256" key="3">
    <source>
        <dbReference type="SAM" id="MobiDB-lite"/>
    </source>
</evidence>
<keyword evidence="1" id="KW-0479">Metal-binding</keyword>
<reference evidence="6" key="1">
    <citation type="submission" date="2013-09" db="EMBL/GenBank/DDBJ databases">
        <title>Corchorus olitorius genome sequencing.</title>
        <authorList>
            <person name="Alam M."/>
            <person name="Haque M.S."/>
            <person name="Islam M.S."/>
            <person name="Emdad E.M."/>
            <person name="Islam M.M."/>
            <person name="Ahmed B."/>
            <person name="Halim A."/>
            <person name="Hossen Q.M.M."/>
            <person name="Hossain M.Z."/>
            <person name="Ahmed R."/>
            <person name="Khan M.M."/>
            <person name="Islam R."/>
            <person name="Rashid M.M."/>
            <person name="Khan S.A."/>
            <person name="Rahman M.S."/>
            <person name="Alam M."/>
            <person name="Yahiya A.S."/>
            <person name="Khan M.S."/>
            <person name="Azam M.S."/>
            <person name="Haque T."/>
            <person name="Lashkar M.Z.H."/>
            <person name="Akhand A.I."/>
            <person name="Morshed G."/>
            <person name="Roy S."/>
            <person name="Uddin K.S."/>
            <person name="Rabeya T."/>
            <person name="Hossain A.S."/>
            <person name="Chowdhury A."/>
            <person name="Snigdha A.R."/>
            <person name="Mortoza M.S."/>
            <person name="Matin S.A."/>
            <person name="Hoque S.M.E."/>
            <person name="Islam M.K."/>
            <person name="Roy D.K."/>
            <person name="Haider R."/>
            <person name="Moosa M.M."/>
            <person name="Elias S.M."/>
            <person name="Hasan A.M."/>
            <person name="Jahan S."/>
            <person name="Shafiuddin M."/>
            <person name="Mahmood N."/>
            <person name="Shommy N.S."/>
        </authorList>
    </citation>
    <scope>NUCLEOTIDE SEQUENCE [LARGE SCALE GENOMIC DNA]</scope>
    <source>
        <strain evidence="6">cv. O-4</strain>
    </source>
</reference>
<protein>
    <recommendedName>
        <fullName evidence="4">Non-haem dioxygenase N-terminal domain-containing protein</fullName>
    </recommendedName>
</protein>
<evidence type="ECO:0000313" key="5">
    <source>
        <dbReference type="EMBL" id="OMO90433.1"/>
    </source>
</evidence>
<dbReference type="InterPro" id="IPR027443">
    <property type="entry name" value="IPNS-like_sf"/>
</dbReference>
<feature type="domain" description="Non-haem dioxygenase N-terminal" evidence="4">
    <location>
        <begin position="35"/>
        <end position="102"/>
    </location>
</feature>
<keyword evidence="6" id="KW-1185">Reference proteome</keyword>
<sequence length="147" mass="16378">MNIESSYPPLFGPHSNLTQNSDNVEPIEEDLEDSVPVIDLHCLNLNKFEEAGKNWGVFRLANHGVPSKLVTQIQDHAIKLFSLSFENKQAILSTPLSYVWGTVFLSSSGAAVRSSNGINRAEVISFPLSKISQFQTQDSLLHSFRYN</sequence>
<comment type="caution">
    <text evidence="5">The sequence shown here is derived from an EMBL/GenBank/DDBJ whole genome shotgun (WGS) entry which is preliminary data.</text>
</comment>
<dbReference type="Proteomes" id="UP000187203">
    <property type="component" value="Unassembled WGS sequence"/>
</dbReference>
<dbReference type="STRING" id="93759.A0A1R3J6H3"/>
<dbReference type="OrthoDB" id="288590at2759"/>
<evidence type="ECO:0000259" key="4">
    <source>
        <dbReference type="Pfam" id="PF14226"/>
    </source>
</evidence>